<accession>A0A4P1RK40</accession>
<name>A0A4P1RK40_LUPAN</name>
<dbReference type="AlphaFoldDB" id="A0A4P1RK40"/>
<evidence type="ECO:0000313" key="2">
    <source>
        <dbReference type="Proteomes" id="UP000188354"/>
    </source>
</evidence>
<dbReference type="Proteomes" id="UP000188354">
    <property type="component" value="Chromosome LG04"/>
</dbReference>
<evidence type="ECO:0000313" key="1">
    <source>
        <dbReference type="EMBL" id="OIW12557.1"/>
    </source>
</evidence>
<reference evidence="1 2" key="1">
    <citation type="journal article" date="2017" name="Plant Biotechnol. J.">
        <title>A comprehensive draft genome sequence for lupin (Lupinus angustifolius), an emerging health food: insights into plant-microbe interactions and legume evolution.</title>
        <authorList>
            <person name="Hane J.K."/>
            <person name="Ming Y."/>
            <person name="Kamphuis L.G."/>
            <person name="Nelson M.N."/>
            <person name="Garg G."/>
            <person name="Atkins C.A."/>
            <person name="Bayer P.E."/>
            <person name="Bravo A."/>
            <person name="Bringans S."/>
            <person name="Cannon S."/>
            <person name="Edwards D."/>
            <person name="Foley R."/>
            <person name="Gao L.L."/>
            <person name="Harrison M.J."/>
            <person name="Huang W."/>
            <person name="Hurgobin B."/>
            <person name="Li S."/>
            <person name="Liu C.W."/>
            <person name="McGrath A."/>
            <person name="Morahan G."/>
            <person name="Murray J."/>
            <person name="Weller J."/>
            <person name="Jian J."/>
            <person name="Singh K.B."/>
        </authorList>
    </citation>
    <scope>NUCLEOTIDE SEQUENCE [LARGE SCALE GENOMIC DNA]</scope>
    <source>
        <strain evidence="2">cv. Tanjil</strain>
        <tissue evidence="1">Whole plant</tissue>
    </source>
</reference>
<organism evidence="1 2">
    <name type="scientific">Lupinus angustifolius</name>
    <name type="common">Narrow-leaved blue lupine</name>
    <dbReference type="NCBI Taxonomy" id="3871"/>
    <lineage>
        <taxon>Eukaryota</taxon>
        <taxon>Viridiplantae</taxon>
        <taxon>Streptophyta</taxon>
        <taxon>Embryophyta</taxon>
        <taxon>Tracheophyta</taxon>
        <taxon>Spermatophyta</taxon>
        <taxon>Magnoliopsida</taxon>
        <taxon>eudicotyledons</taxon>
        <taxon>Gunneridae</taxon>
        <taxon>Pentapetalae</taxon>
        <taxon>rosids</taxon>
        <taxon>fabids</taxon>
        <taxon>Fabales</taxon>
        <taxon>Fabaceae</taxon>
        <taxon>Papilionoideae</taxon>
        <taxon>50 kb inversion clade</taxon>
        <taxon>genistoids sensu lato</taxon>
        <taxon>core genistoids</taxon>
        <taxon>Genisteae</taxon>
        <taxon>Lupinus</taxon>
    </lineage>
</organism>
<dbReference type="EMBL" id="CM007364">
    <property type="protein sequence ID" value="OIW12557.1"/>
    <property type="molecule type" value="Genomic_DNA"/>
</dbReference>
<sequence length="64" mass="7535">MSESFEAWISLPWLNLLKLGRPYKTSRLPQKAADIDGYDVVDRVMMVFSYFSLGNVNYKKPYKR</sequence>
<protein>
    <submittedName>
        <fullName evidence="1">Uncharacterized protein</fullName>
    </submittedName>
</protein>
<gene>
    <name evidence="1" type="ORF">TanjilG_04721</name>
</gene>
<proteinExistence type="predicted"/>
<keyword evidence="2" id="KW-1185">Reference proteome</keyword>
<dbReference type="Gramene" id="OIW12557">
    <property type="protein sequence ID" value="OIW12557"/>
    <property type="gene ID" value="TanjilG_04721"/>
</dbReference>